<sequence length="215" mass="24051">MTSPSSEHRIRVVLADDHALVTEGLRSLIDRQPDMEVVQIVQNGRELLEFLERANPGVDVAVIDVQMPSNGLDALAEIRRRELPVRVLILTAFGDGESMQKALHYGAEGFALKTESPQQTIEAIRQVAQGRLVFPRAAQRWMMGGRRLDATSELSQREIEVLEKLAQGFTNAEIAAALSVSENTIRFHLKNIYEKLGVTNRTEAVAWFLRRGSIH</sequence>
<feature type="modified residue" description="4-aspartylphosphate" evidence="5">
    <location>
        <position position="64"/>
    </location>
</feature>
<dbReference type="CDD" id="cd06170">
    <property type="entry name" value="LuxR_C_like"/>
    <property type="match status" value="1"/>
</dbReference>
<dbReference type="InterPro" id="IPR058245">
    <property type="entry name" value="NreC/VraR/RcsB-like_REC"/>
</dbReference>
<evidence type="ECO:0000256" key="3">
    <source>
        <dbReference type="ARBA" id="ARBA00023125"/>
    </source>
</evidence>
<accession>A0A7C1K037</accession>
<feature type="domain" description="HTH luxR-type" evidence="6">
    <location>
        <begin position="147"/>
        <end position="212"/>
    </location>
</feature>
<dbReference type="SMART" id="SM00421">
    <property type="entry name" value="HTH_LUXR"/>
    <property type="match status" value="1"/>
</dbReference>
<dbReference type="InterPro" id="IPR039420">
    <property type="entry name" value="WalR-like"/>
</dbReference>
<evidence type="ECO:0000259" key="6">
    <source>
        <dbReference type="PROSITE" id="PS50043"/>
    </source>
</evidence>
<reference evidence="8" key="1">
    <citation type="journal article" date="2020" name="mSystems">
        <title>Genome- and Community-Level Interaction Insights into Carbon Utilization and Element Cycling Functions of Hydrothermarchaeota in Hydrothermal Sediment.</title>
        <authorList>
            <person name="Zhou Z."/>
            <person name="Liu Y."/>
            <person name="Xu W."/>
            <person name="Pan J."/>
            <person name="Luo Z.H."/>
            <person name="Li M."/>
        </authorList>
    </citation>
    <scope>NUCLEOTIDE SEQUENCE [LARGE SCALE GENOMIC DNA]</scope>
    <source>
        <strain evidence="8">SpSt-289</strain>
    </source>
</reference>
<keyword evidence="4" id="KW-0804">Transcription</keyword>
<evidence type="ECO:0000256" key="5">
    <source>
        <dbReference type="PROSITE-ProRule" id="PRU00169"/>
    </source>
</evidence>
<keyword evidence="3" id="KW-0238">DNA-binding</keyword>
<dbReference type="SMART" id="SM00448">
    <property type="entry name" value="REC"/>
    <property type="match status" value="1"/>
</dbReference>
<proteinExistence type="predicted"/>
<dbReference type="PROSITE" id="PS00622">
    <property type="entry name" value="HTH_LUXR_1"/>
    <property type="match status" value="1"/>
</dbReference>
<evidence type="ECO:0000259" key="7">
    <source>
        <dbReference type="PROSITE" id="PS50110"/>
    </source>
</evidence>
<dbReference type="Gene3D" id="3.40.50.2300">
    <property type="match status" value="1"/>
</dbReference>
<dbReference type="SUPFAM" id="SSF46894">
    <property type="entry name" value="C-terminal effector domain of the bipartite response regulators"/>
    <property type="match status" value="1"/>
</dbReference>
<dbReference type="InterPro" id="IPR000792">
    <property type="entry name" value="Tscrpt_reg_LuxR_C"/>
</dbReference>
<dbReference type="SUPFAM" id="SSF52172">
    <property type="entry name" value="CheY-like"/>
    <property type="match status" value="1"/>
</dbReference>
<organism evidence="8">
    <name type="scientific">Caldilinea aerophila</name>
    <dbReference type="NCBI Taxonomy" id="133453"/>
    <lineage>
        <taxon>Bacteria</taxon>
        <taxon>Bacillati</taxon>
        <taxon>Chloroflexota</taxon>
        <taxon>Caldilineae</taxon>
        <taxon>Caldilineales</taxon>
        <taxon>Caldilineaceae</taxon>
        <taxon>Caldilinea</taxon>
    </lineage>
</organism>
<evidence type="ECO:0000256" key="1">
    <source>
        <dbReference type="ARBA" id="ARBA00022553"/>
    </source>
</evidence>
<dbReference type="PANTHER" id="PTHR43214">
    <property type="entry name" value="TWO-COMPONENT RESPONSE REGULATOR"/>
    <property type="match status" value="1"/>
</dbReference>
<keyword evidence="1 5" id="KW-0597">Phosphoprotein</keyword>
<keyword evidence="2" id="KW-0805">Transcription regulation</keyword>
<dbReference type="InterPro" id="IPR016032">
    <property type="entry name" value="Sig_transdc_resp-reg_C-effctor"/>
</dbReference>
<feature type="domain" description="Response regulatory" evidence="7">
    <location>
        <begin position="11"/>
        <end position="128"/>
    </location>
</feature>
<dbReference type="CDD" id="cd17535">
    <property type="entry name" value="REC_NarL-like"/>
    <property type="match status" value="1"/>
</dbReference>
<dbReference type="AlphaFoldDB" id="A0A7C1K037"/>
<comment type="caution">
    <text evidence="8">The sequence shown here is derived from an EMBL/GenBank/DDBJ whole genome shotgun (WGS) entry which is preliminary data.</text>
</comment>
<evidence type="ECO:0000313" key="8">
    <source>
        <dbReference type="EMBL" id="HDX33690.1"/>
    </source>
</evidence>
<dbReference type="PROSITE" id="PS50043">
    <property type="entry name" value="HTH_LUXR_2"/>
    <property type="match status" value="1"/>
</dbReference>
<dbReference type="InterPro" id="IPR011006">
    <property type="entry name" value="CheY-like_superfamily"/>
</dbReference>
<evidence type="ECO:0000256" key="4">
    <source>
        <dbReference type="ARBA" id="ARBA00023163"/>
    </source>
</evidence>
<dbReference type="Pfam" id="PF00072">
    <property type="entry name" value="Response_reg"/>
    <property type="match status" value="1"/>
</dbReference>
<evidence type="ECO:0000256" key="2">
    <source>
        <dbReference type="ARBA" id="ARBA00023015"/>
    </source>
</evidence>
<protein>
    <submittedName>
        <fullName evidence="8">Response regulator transcription factor</fullName>
    </submittedName>
</protein>
<dbReference type="Pfam" id="PF00196">
    <property type="entry name" value="GerE"/>
    <property type="match status" value="1"/>
</dbReference>
<dbReference type="FunFam" id="1.10.10.10:FF:000153">
    <property type="entry name" value="LuxR family transcriptional regulator"/>
    <property type="match status" value="1"/>
</dbReference>
<dbReference type="EMBL" id="DSMG01000198">
    <property type="protein sequence ID" value="HDX33690.1"/>
    <property type="molecule type" value="Genomic_DNA"/>
</dbReference>
<dbReference type="GO" id="GO:0006355">
    <property type="term" value="P:regulation of DNA-templated transcription"/>
    <property type="evidence" value="ECO:0007669"/>
    <property type="project" value="InterPro"/>
</dbReference>
<dbReference type="PROSITE" id="PS50110">
    <property type="entry name" value="RESPONSE_REGULATORY"/>
    <property type="match status" value="1"/>
</dbReference>
<dbReference type="GO" id="GO:0000160">
    <property type="term" value="P:phosphorelay signal transduction system"/>
    <property type="evidence" value="ECO:0007669"/>
    <property type="project" value="InterPro"/>
</dbReference>
<dbReference type="GO" id="GO:0003677">
    <property type="term" value="F:DNA binding"/>
    <property type="evidence" value="ECO:0007669"/>
    <property type="project" value="UniProtKB-KW"/>
</dbReference>
<name>A0A7C1K037_9CHLR</name>
<dbReference type="PRINTS" id="PR00038">
    <property type="entry name" value="HTHLUXR"/>
</dbReference>
<dbReference type="InterPro" id="IPR001789">
    <property type="entry name" value="Sig_transdc_resp-reg_receiver"/>
</dbReference>
<gene>
    <name evidence="8" type="ORF">ENQ20_19750</name>
</gene>